<dbReference type="HAMAP" id="MF_00028">
    <property type="entry name" value="CobQ"/>
    <property type="match status" value="1"/>
</dbReference>
<dbReference type="STRING" id="35128.B8C9Q5"/>
<dbReference type="GeneID" id="7450741"/>
<accession>B8C9Q5</accession>
<organism evidence="6 7">
    <name type="scientific">Thalassiosira pseudonana</name>
    <name type="common">Marine diatom</name>
    <name type="synonym">Cyclotella nana</name>
    <dbReference type="NCBI Taxonomy" id="35128"/>
    <lineage>
        <taxon>Eukaryota</taxon>
        <taxon>Sar</taxon>
        <taxon>Stramenopiles</taxon>
        <taxon>Ochrophyta</taxon>
        <taxon>Bacillariophyta</taxon>
        <taxon>Coscinodiscophyceae</taxon>
        <taxon>Thalassiosirophycidae</taxon>
        <taxon>Thalassiosirales</taxon>
        <taxon>Thalassiosiraceae</taxon>
        <taxon>Thalassiosira</taxon>
    </lineage>
</organism>
<dbReference type="KEGG" id="tps:THAPSDRAFT_263702"/>
<evidence type="ECO:0000256" key="2">
    <source>
        <dbReference type="ARBA" id="ARBA00022573"/>
    </source>
</evidence>
<dbReference type="GO" id="GO:0003824">
    <property type="term" value="F:catalytic activity"/>
    <property type="evidence" value="ECO:0007669"/>
    <property type="project" value="InterPro"/>
</dbReference>
<sequence length="468" mass="50535">SIAVLGTGSDVGKSIVTAGICRVLTRAGKRVAPFKSQNMSNNASPALITNSWGEIGTAQALQAEACGLMPRVEMNPILLKSGGRSSDGAYLCSVIVLGKHYVTQTYGALGEQTSRIMELVLKAHASLADVTNSEVVVCEGAGSCTELNLMERDVVNLPLVRKLNCPWLLVADIDKGGVFAQIIGTRECVEPSDWNRCCGVIVNRLRGDASYFEPGPSMIEERVGKPVFVVPWLHGLHLPEEDGVGGNLGTSFTSSSYSDGGMKFNVAVVAYPHVAIDSDLVPVERDNMIELKWHRDVMPPPYPETHAIILPGSRLTRSDLVWLTRQTRWSEYIKDHVNRGGVVVGICGGYQMLGTMVSDDGGVEGMVHDGDNICTAGLGLLPAVTTIESTDQKVVSPRTAILDGEEIHGFELHCGKTVTANEEDGDFDFELTEVKPLLHLKDTNEYDGMRVGKVAGCYLHCLFSNQYA</sequence>
<dbReference type="NCBIfam" id="NF001989">
    <property type="entry name" value="PRK00784.1"/>
    <property type="match status" value="1"/>
</dbReference>
<dbReference type="InterPro" id="IPR027417">
    <property type="entry name" value="P-loop_NTPase"/>
</dbReference>
<evidence type="ECO:0000313" key="6">
    <source>
        <dbReference type="EMBL" id="EED90084.1"/>
    </source>
</evidence>
<dbReference type="InterPro" id="IPR029062">
    <property type="entry name" value="Class_I_gatase-like"/>
</dbReference>
<protein>
    <submittedName>
        <fullName evidence="6">Cobyrinic acid synthase</fullName>
    </submittedName>
</protein>
<keyword evidence="2" id="KW-0169">Cobalamin biosynthesis</keyword>
<dbReference type="EMBL" id="CM000646">
    <property type="protein sequence ID" value="EED90084.1"/>
    <property type="molecule type" value="Genomic_DNA"/>
</dbReference>
<evidence type="ECO:0000259" key="5">
    <source>
        <dbReference type="Pfam" id="PF07685"/>
    </source>
</evidence>
<dbReference type="eggNOG" id="ENOG502RYP4">
    <property type="taxonomic scope" value="Eukaryota"/>
</dbReference>
<feature type="non-terminal residue" evidence="6">
    <location>
        <position position="1"/>
    </location>
</feature>
<dbReference type="Gene3D" id="3.40.50.300">
    <property type="entry name" value="P-loop containing nucleotide triphosphate hydrolases"/>
    <property type="match status" value="1"/>
</dbReference>
<dbReference type="AlphaFoldDB" id="B8C9Q5"/>
<dbReference type="SUPFAM" id="SSF52317">
    <property type="entry name" value="Class I glutamine amidotransferase-like"/>
    <property type="match status" value="1"/>
</dbReference>
<evidence type="ECO:0000313" key="7">
    <source>
        <dbReference type="Proteomes" id="UP000001449"/>
    </source>
</evidence>
<keyword evidence="3" id="KW-0315">Glutamine amidotransferase</keyword>
<feature type="non-terminal residue" evidence="6">
    <location>
        <position position="468"/>
    </location>
</feature>
<dbReference type="Gene3D" id="3.40.50.880">
    <property type="match status" value="1"/>
</dbReference>
<dbReference type="HOGENOM" id="CLU_019250_2_2_1"/>
<dbReference type="PANTHER" id="PTHR21343">
    <property type="entry name" value="DETHIOBIOTIN SYNTHETASE"/>
    <property type="match status" value="1"/>
</dbReference>
<dbReference type="InterPro" id="IPR004459">
    <property type="entry name" value="CobQ_synth"/>
</dbReference>
<evidence type="ECO:0000256" key="3">
    <source>
        <dbReference type="ARBA" id="ARBA00022962"/>
    </source>
</evidence>
<dbReference type="NCBIfam" id="TIGR00313">
    <property type="entry name" value="cobQ"/>
    <property type="match status" value="1"/>
</dbReference>
<comment type="pathway">
    <text evidence="1">Cofactor biosynthesis; adenosylcobalamin biosynthesis.</text>
</comment>
<gene>
    <name evidence="6" type="ORF">THAPSDRAFT_263702</name>
</gene>
<dbReference type="Proteomes" id="UP000001449">
    <property type="component" value="Chromosome 10"/>
</dbReference>
<dbReference type="UniPathway" id="UPA00148"/>
<dbReference type="SUPFAM" id="SSF52540">
    <property type="entry name" value="P-loop containing nucleoside triphosphate hydrolases"/>
    <property type="match status" value="1"/>
</dbReference>
<dbReference type="InterPro" id="IPR002586">
    <property type="entry name" value="CobQ/CobB/MinD/ParA_Nub-bd_dom"/>
</dbReference>
<dbReference type="PROSITE" id="PS51274">
    <property type="entry name" value="GATASE_COBBQ"/>
    <property type="match status" value="1"/>
</dbReference>
<proteinExistence type="inferred from homology"/>
<feature type="domain" description="CobQ/CobB/MinD/ParA nucleotide binding" evidence="4">
    <location>
        <begin position="2"/>
        <end position="236"/>
    </location>
</feature>
<evidence type="ECO:0000259" key="4">
    <source>
        <dbReference type="Pfam" id="PF01656"/>
    </source>
</evidence>
<dbReference type="PaxDb" id="35128-Thaps263702"/>
<evidence type="ECO:0000256" key="1">
    <source>
        <dbReference type="ARBA" id="ARBA00004953"/>
    </source>
</evidence>
<feature type="domain" description="CobB/CobQ-like glutamine amidotransferase" evidence="5">
    <location>
        <begin position="265"/>
        <end position="466"/>
    </location>
</feature>
<dbReference type="InterPro" id="IPR011698">
    <property type="entry name" value="GATase_3"/>
</dbReference>
<dbReference type="InParanoid" id="B8C9Q5"/>
<dbReference type="Pfam" id="PF01656">
    <property type="entry name" value="CbiA"/>
    <property type="match status" value="1"/>
</dbReference>
<reference evidence="6 7" key="1">
    <citation type="journal article" date="2004" name="Science">
        <title>The genome of the diatom Thalassiosira pseudonana: ecology, evolution, and metabolism.</title>
        <authorList>
            <person name="Armbrust E.V."/>
            <person name="Berges J.A."/>
            <person name="Bowler C."/>
            <person name="Green B.R."/>
            <person name="Martinez D."/>
            <person name="Putnam N.H."/>
            <person name="Zhou S."/>
            <person name="Allen A.E."/>
            <person name="Apt K.E."/>
            <person name="Bechner M."/>
            <person name="Brzezinski M.A."/>
            <person name="Chaal B.K."/>
            <person name="Chiovitti A."/>
            <person name="Davis A.K."/>
            <person name="Demarest M.S."/>
            <person name="Detter J.C."/>
            <person name="Glavina T."/>
            <person name="Goodstein D."/>
            <person name="Hadi M.Z."/>
            <person name="Hellsten U."/>
            <person name="Hildebrand M."/>
            <person name="Jenkins B.D."/>
            <person name="Jurka J."/>
            <person name="Kapitonov V.V."/>
            <person name="Kroger N."/>
            <person name="Lau W.W."/>
            <person name="Lane T.W."/>
            <person name="Larimer F.W."/>
            <person name="Lippmeier J.C."/>
            <person name="Lucas S."/>
            <person name="Medina M."/>
            <person name="Montsant A."/>
            <person name="Obornik M."/>
            <person name="Parker M.S."/>
            <person name="Palenik B."/>
            <person name="Pazour G.J."/>
            <person name="Richardson P.M."/>
            <person name="Rynearson T.A."/>
            <person name="Saito M.A."/>
            <person name="Schwartz D.C."/>
            <person name="Thamatrakoln K."/>
            <person name="Valentin K."/>
            <person name="Vardi A."/>
            <person name="Wilkerson F.P."/>
            <person name="Rokhsar D.S."/>
        </authorList>
    </citation>
    <scope>NUCLEOTIDE SEQUENCE [LARGE SCALE GENOMIC DNA]</scope>
    <source>
        <strain evidence="6 7">CCMP1335</strain>
    </source>
</reference>
<dbReference type="Pfam" id="PF07685">
    <property type="entry name" value="GATase_3"/>
    <property type="match status" value="1"/>
</dbReference>
<name>B8C9Q5_THAPS</name>
<reference evidence="6 7" key="2">
    <citation type="journal article" date="2008" name="Nature">
        <title>The Phaeodactylum genome reveals the evolutionary history of diatom genomes.</title>
        <authorList>
            <person name="Bowler C."/>
            <person name="Allen A.E."/>
            <person name="Badger J.H."/>
            <person name="Grimwood J."/>
            <person name="Jabbari K."/>
            <person name="Kuo A."/>
            <person name="Maheswari U."/>
            <person name="Martens C."/>
            <person name="Maumus F."/>
            <person name="Otillar R.P."/>
            <person name="Rayko E."/>
            <person name="Salamov A."/>
            <person name="Vandepoele K."/>
            <person name="Beszteri B."/>
            <person name="Gruber A."/>
            <person name="Heijde M."/>
            <person name="Katinka M."/>
            <person name="Mock T."/>
            <person name="Valentin K."/>
            <person name="Verret F."/>
            <person name="Berges J.A."/>
            <person name="Brownlee C."/>
            <person name="Cadoret J.P."/>
            <person name="Chiovitti A."/>
            <person name="Choi C.J."/>
            <person name="Coesel S."/>
            <person name="De Martino A."/>
            <person name="Detter J.C."/>
            <person name="Durkin C."/>
            <person name="Falciatore A."/>
            <person name="Fournet J."/>
            <person name="Haruta M."/>
            <person name="Huysman M.J."/>
            <person name="Jenkins B.D."/>
            <person name="Jiroutova K."/>
            <person name="Jorgensen R.E."/>
            <person name="Joubert Y."/>
            <person name="Kaplan A."/>
            <person name="Kroger N."/>
            <person name="Kroth P.G."/>
            <person name="La Roche J."/>
            <person name="Lindquist E."/>
            <person name="Lommer M."/>
            <person name="Martin-Jezequel V."/>
            <person name="Lopez P.J."/>
            <person name="Lucas S."/>
            <person name="Mangogna M."/>
            <person name="McGinnis K."/>
            <person name="Medlin L.K."/>
            <person name="Montsant A."/>
            <person name="Oudot-Le Secq M.P."/>
            <person name="Napoli C."/>
            <person name="Obornik M."/>
            <person name="Parker M.S."/>
            <person name="Petit J.L."/>
            <person name="Porcel B.M."/>
            <person name="Poulsen N."/>
            <person name="Robison M."/>
            <person name="Rychlewski L."/>
            <person name="Rynearson T.A."/>
            <person name="Schmutz J."/>
            <person name="Shapiro H."/>
            <person name="Siaut M."/>
            <person name="Stanley M."/>
            <person name="Sussman M.R."/>
            <person name="Taylor A.R."/>
            <person name="Vardi A."/>
            <person name="von Dassow P."/>
            <person name="Vyverman W."/>
            <person name="Willis A."/>
            <person name="Wyrwicz L.S."/>
            <person name="Rokhsar D.S."/>
            <person name="Weissenbach J."/>
            <person name="Armbrust E.V."/>
            <person name="Green B.R."/>
            <person name="Van de Peer Y."/>
            <person name="Grigoriev I.V."/>
        </authorList>
    </citation>
    <scope>NUCLEOTIDE SEQUENCE [LARGE SCALE GENOMIC DNA]</scope>
    <source>
        <strain evidence="6 7">CCMP1335</strain>
    </source>
</reference>
<keyword evidence="7" id="KW-1185">Reference proteome</keyword>
<dbReference type="RefSeq" id="XP_002292888.1">
    <property type="nucleotide sequence ID" value="XM_002292852.1"/>
</dbReference>
<dbReference type="PANTHER" id="PTHR21343:SF1">
    <property type="entry name" value="COBYRIC ACID SYNTHASE"/>
    <property type="match status" value="1"/>
</dbReference>